<dbReference type="PROSITE" id="PS51450">
    <property type="entry name" value="LRR"/>
    <property type="match status" value="1"/>
</dbReference>
<dbReference type="AlphaFoldDB" id="A0A210PIB2"/>
<accession>A0A210PIB2</accession>
<dbReference type="InterPro" id="IPR052394">
    <property type="entry name" value="LRR-containing"/>
</dbReference>
<dbReference type="InterPro" id="IPR032675">
    <property type="entry name" value="LRR_dom_sf"/>
</dbReference>
<evidence type="ECO:0000256" key="1">
    <source>
        <dbReference type="SAM" id="MobiDB-lite"/>
    </source>
</evidence>
<dbReference type="Gene3D" id="3.80.10.10">
    <property type="entry name" value="Ribonuclease Inhibitor"/>
    <property type="match status" value="1"/>
</dbReference>
<comment type="caution">
    <text evidence="2">The sequence shown here is derived from an EMBL/GenBank/DDBJ whole genome shotgun (WGS) entry which is preliminary data.</text>
</comment>
<reference evidence="2 3" key="1">
    <citation type="journal article" date="2017" name="Nat. Ecol. Evol.">
        <title>Scallop genome provides insights into evolution of bilaterian karyotype and development.</title>
        <authorList>
            <person name="Wang S."/>
            <person name="Zhang J."/>
            <person name="Jiao W."/>
            <person name="Li J."/>
            <person name="Xun X."/>
            <person name="Sun Y."/>
            <person name="Guo X."/>
            <person name="Huan P."/>
            <person name="Dong B."/>
            <person name="Zhang L."/>
            <person name="Hu X."/>
            <person name="Sun X."/>
            <person name="Wang J."/>
            <person name="Zhao C."/>
            <person name="Wang Y."/>
            <person name="Wang D."/>
            <person name="Huang X."/>
            <person name="Wang R."/>
            <person name="Lv J."/>
            <person name="Li Y."/>
            <person name="Zhang Z."/>
            <person name="Liu B."/>
            <person name="Lu W."/>
            <person name="Hui Y."/>
            <person name="Liang J."/>
            <person name="Zhou Z."/>
            <person name="Hou R."/>
            <person name="Li X."/>
            <person name="Liu Y."/>
            <person name="Li H."/>
            <person name="Ning X."/>
            <person name="Lin Y."/>
            <person name="Zhao L."/>
            <person name="Xing Q."/>
            <person name="Dou J."/>
            <person name="Li Y."/>
            <person name="Mao J."/>
            <person name="Guo H."/>
            <person name="Dou H."/>
            <person name="Li T."/>
            <person name="Mu C."/>
            <person name="Jiang W."/>
            <person name="Fu Q."/>
            <person name="Fu X."/>
            <person name="Miao Y."/>
            <person name="Liu J."/>
            <person name="Yu Q."/>
            <person name="Li R."/>
            <person name="Liao H."/>
            <person name="Li X."/>
            <person name="Kong Y."/>
            <person name="Jiang Z."/>
            <person name="Chourrout D."/>
            <person name="Li R."/>
            <person name="Bao Z."/>
        </authorList>
    </citation>
    <scope>NUCLEOTIDE SEQUENCE [LARGE SCALE GENOMIC DNA]</scope>
    <source>
        <strain evidence="2 3">PY_sf001</strain>
    </source>
</reference>
<dbReference type="SUPFAM" id="SSF52047">
    <property type="entry name" value="RNI-like"/>
    <property type="match status" value="1"/>
</dbReference>
<proteinExistence type="predicted"/>
<name>A0A210PIB2_MIZYE</name>
<protein>
    <recommendedName>
        <fullName evidence="4">Leucine-rich repeat-containing protein 74B</fullName>
    </recommendedName>
</protein>
<feature type="region of interest" description="Disordered" evidence="1">
    <location>
        <begin position="1"/>
        <end position="24"/>
    </location>
</feature>
<feature type="region of interest" description="Disordered" evidence="1">
    <location>
        <begin position="426"/>
        <end position="449"/>
    </location>
</feature>
<evidence type="ECO:0000313" key="3">
    <source>
        <dbReference type="Proteomes" id="UP000242188"/>
    </source>
</evidence>
<dbReference type="PANTHER" id="PTHR24114:SF50">
    <property type="entry name" value="RNI-LIKE PROTEIN"/>
    <property type="match status" value="1"/>
</dbReference>
<dbReference type="Proteomes" id="UP000242188">
    <property type="component" value="Unassembled WGS sequence"/>
</dbReference>
<evidence type="ECO:0000313" key="2">
    <source>
        <dbReference type="EMBL" id="OWF36222.1"/>
    </source>
</evidence>
<gene>
    <name evidence="2" type="ORF">KP79_PYT10129</name>
</gene>
<dbReference type="EMBL" id="NEDP02076660">
    <property type="protein sequence ID" value="OWF36222.1"/>
    <property type="molecule type" value="Genomic_DNA"/>
</dbReference>
<dbReference type="OrthoDB" id="120976at2759"/>
<dbReference type="Pfam" id="PF13516">
    <property type="entry name" value="LRR_6"/>
    <property type="match status" value="5"/>
</dbReference>
<evidence type="ECO:0008006" key="4">
    <source>
        <dbReference type="Google" id="ProtNLM"/>
    </source>
</evidence>
<sequence>MTTSQQARTVVPGHRRTEGSPAFGARSVMSGGSMGVLSRTRLGSGQSDLYLTELPRNDEDEETLGKFQGDHVINDNERKKKKLEQSEVKKEIYKRECARCHVVPVSAYLRAPSSSSLVIRHYNLGPNGAKALSAPLMLDDTVTHVDIVGNAIEVQGLVSLLQAITENRSVRHLDISDNNLTSTGAKVLGEFIRHNKNTTLEHLVMSENCFKDEDGLYFSEAIQVNKSLKEIVLSHNLFGDVSGPAFGKALAINNTLETFDISWNQIRKKSAALFVKRLKDNVGLTRLNLGFNGLGSDGASEMVSLLKINKSLVELDLSHNRLKDLDTVPLAKGLAKNDTLKVLRIGDNLLTSVGATAILHSLYDPRSLCVLETLDFHNTSVDLAFERYLKEIKVNRAVQVIHGKVMMVGDPPQPIQTYIRLRTQYQNSTDNSRNKPKDNPGTNTMTARR</sequence>
<feature type="compositionally biased region" description="Polar residues" evidence="1">
    <location>
        <begin position="440"/>
        <end position="449"/>
    </location>
</feature>
<dbReference type="SMART" id="SM00368">
    <property type="entry name" value="LRR_RI"/>
    <property type="match status" value="7"/>
</dbReference>
<organism evidence="2 3">
    <name type="scientific">Mizuhopecten yessoensis</name>
    <name type="common">Japanese scallop</name>
    <name type="synonym">Patinopecten yessoensis</name>
    <dbReference type="NCBI Taxonomy" id="6573"/>
    <lineage>
        <taxon>Eukaryota</taxon>
        <taxon>Metazoa</taxon>
        <taxon>Spiralia</taxon>
        <taxon>Lophotrochozoa</taxon>
        <taxon>Mollusca</taxon>
        <taxon>Bivalvia</taxon>
        <taxon>Autobranchia</taxon>
        <taxon>Pteriomorphia</taxon>
        <taxon>Pectinida</taxon>
        <taxon>Pectinoidea</taxon>
        <taxon>Pectinidae</taxon>
        <taxon>Mizuhopecten</taxon>
    </lineage>
</organism>
<dbReference type="PANTHER" id="PTHR24114">
    <property type="entry name" value="LEUCINE RICH REPEAT FAMILY PROTEIN"/>
    <property type="match status" value="1"/>
</dbReference>
<dbReference type="InterPro" id="IPR001611">
    <property type="entry name" value="Leu-rich_rpt"/>
</dbReference>
<keyword evidence="3" id="KW-1185">Reference proteome</keyword>